<evidence type="ECO:0000256" key="1">
    <source>
        <dbReference type="SAM" id="SignalP"/>
    </source>
</evidence>
<dbReference type="Pfam" id="PF11693">
    <property type="entry name" value="DUF2990"/>
    <property type="match status" value="1"/>
</dbReference>
<dbReference type="PANTHER" id="PTHR35567">
    <property type="entry name" value="MALATE DEHYDROGENASE (AFU_ORTHOLOGUE AFUA_2G13800)"/>
    <property type="match status" value="1"/>
</dbReference>
<evidence type="ECO:0008006" key="4">
    <source>
        <dbReference type="Google" id="ProtNLM"/>
    </source>
</evidence>
<feature type="chain" id="PRO_5028984332" description="Malate dehydrogenase" evidence="1">
    <location>
        <begin position="19"/>
        <end position="260"/>
    </location>
</feature>
<dbReference type="GeneID" id="55996674"/>
<accession>A0A7H8R6P5</accession>
<dbReference type="InterPro" id="IPR021851">
    <property type="entry name" value="DUF3455"/>
</dbReference>
<evidence type="ECO:0000313" key="3">
    <source>
        <dbReference type="Proteomes" id="UP000509510"/>
    </source>
</evidence>
<evidence type="ECO:0000313" key="2">
    <source>
        <dbReference type="EMBL" id="QKX62034.1"/>
    </source>
</evidence>
<dbReference type="RefSeq" id="XP_035348208.1">
    <property type="nucleotide sequence ID" value="XM_035492315.1"/>
</dbReference>
<keyword evidence="3" id="KW-1185">Reference proteome</keyword>
<dbReference type="InterPro" id="IPR021706">
    <property type="entry name" value="DUF2990"/>
</dbReference>
<dbReference type="KEGG" id="trg:TRUGW13939_09190"/>
<dbReference type="Proteomes" id="UP000509510">
    <property type="component" value="Chromosome V"/>
</dbReference>
<dbReference type="OrthoDB" id="1859733at2759"/>
<name>A0A7H8R6P5_TALRU</name>
<protein>
    <recommendedName>
        <fullName evidence="4">Malate dehydrogenase</fullName>
    </recommendedName>
</protein>
<organism evidence="2 3">
    <name type="scientific">Talaromyces rugulosus</name>
    <name type="common">Penicillium rugulosum</name>
    <dbReference type="NCBI Taxonomy" id="121627"/>
    <lineage>
        <taxon>Eukaryota</taxon>
        <taxon>Fungi</taxon>
        <taxon>Dikarya</taxon>
        <taxon>Ascomycota</taxon>
        <taxon>Pezizomycotina</taxon>
        <taxon>Eurotiomycetes</taxon>
        <taxon>Eurotiomycetidae</taxon>
        <taxon>Eurotiales</taxon>
        <taxon>Trichocomaceae</taxon>
        <taxon>Talaromyces</taxon>
        <taxon>Talaromyces sect. Islandici</taxon>
    </lineage>
</organism>
<dbReference type="Pfam" id="PF11937">
    <property type="entry name" value="DUF3455"/>
    <property type="match status" value="1"/>
</dbReference>
<keyword evidence="1" id="KW-0732">Signal</keyword>
<feature type="signal peptide" evidence="1">
    <location>
        <begin position="1"/>
        <end position="18"/>
    </location>
</feature>
<gene>
    <name evidence="2" type="ORF">TRUGW13939_09190</name>
</gene>
<dbReference type="PANTHER" id="PTHR35567:SF1">
    <property type="entry name" value="CONSERVED FUNGAL PROTEIN (AFU_ORTHOLOGUE AFUA_1G14230)"/>
    <property type="match status" value="1"/>
</dbReference>
<sequence>MHFHSVYIVAAVASAAWAAPTNSFYNNAYDFTPELEEFYSRVSDYINNGNFRQQNSQTCDPSSVSLPALASGLPAPTGALKYVAIGRGTQNYTCSDSTKDTTPAAIGALASLYDASCIAANYPDLLETATNVVLNYDLSTVDTDAPLPPANAELLGHHYFEGTSNAVFNLDTTSEDQFGIAISKKNASMDAPAGSVPGQNNSGDGAVPWLYLNTITGTVGNYTHVYRVNTAGGAAPSTCEGQSSAFQVQYSAQYFFYVSN</sequence>
<dbReference type="AlphaFoldDB" id="A0A7H8R6P5"/>
<reference evidence="3" key="1">
    <citation type="submission" date="2020-06" db="EMBL/GenBank/DDBJ databases">
        <title>A chromosome-scale genome assembly of Talaromyces rugulosus W13939.</title>
        <authorList>
            <person name="Wang B."/>
            <person name="Guo L."/>
            <person name="Ye K."/>
            <person name="Wang L."/>
        </authorList>
    </citation>
    <scope>NUCLEOTIDE SEQUENCE [LARGE SCALE GENOMIC DNA]</scope>
    <source>
        <strain evidence="3">W13939</strain>
    </source>
</reference>
<proteinExistence type="predicted"/>
<dbReference type="EMBL" id="CP055902">
    <property type="protein sequence ID" value="QKX62034.1"/>
    <property type="molecule type" value="Genomic_DNA"/>
</dbReference>